<feature type="transmembrane region" description="Helical" evidence="6">
    <location>
        <begin position="93"/>
        <end position="112"/>
    </location>
</feature>
<evidence type="ECO:0000256" key="1">
    <source>
        <dbReference type="ARBA" id="ARBA00004141"/>
    </source>
</evidence>
<dbReference type="AlphaFoldDB" id="A0A0N7L937"/>
<dbReference type="Pfam" id="PF03798">
    <property type="entry name" value="TRAM_LAG1_CLN8"/>
    <property type="match status" value="1"/>
</dbReference>
<evidence type="ECO:0000313" key="8">
    <source>
        <dbReference type="EMBL" id="CEH12698.1"/>
    </source>
</evidence>
<proteinExistence type="predicted"/>
<organism evidence="8 9">
    <name type="scientific">Ceraceosorus bombacis</name>
    <dbReference type="NCBI Taxonomy" id="401625"/>
    <lineage>
        <taxon>Eukaryota</taxon>
        <taxon>Fungi</taxon>
        <taxon>Dikarya</taxon>
        <taxon>Basidiomycota</taxon>
        <taxon>Ustilaginomycotina</taxon>
        <taxon>Exobasidiomycetes</taxon>
        <taxon>Ceraceosorales</taxon>
        <taxon>Ceraceosoraceae</taxon>
        <taxon>Ceraceosorus</taxon>
    </lineage>
</organism>
<feature type="region of interest" description="Disordered" evidence="5">
    <location>
        <begin position="276"/>
        <end position="301"/>
    </location>
</feature>
<evidence type="ECO:0000256" key="5">
    <source>
        <dbReference type="SAM" id="MobiDB-lite"/>
    </source>
</evidence>
<feature type="transmembrane region" description="Helical" evidence="6">
    <location>
        <begin position="51"/>
        <end position="71"/>
    </location>
</feature>
<comment type="subcellular location">
    <subcellularLocation>
        <location evidence="1">Membrane</location>
        <topology evidence="1">Multi-pass membrane protein</topology>
    </subcellularLocation>
</comment>
<name>A0A0N7L937_9BASI</name>
<feature type="transmembrane region" description="Helical" evidence="6">
    <location>
        <begin position="174"/>
        <end position="194"/>
    </location>
</feature>
<feature type="region of interest" description="Disordered" evidence="5">
    <location>
        <begin position="321"/>
        <end position="376"/>
    </location>
</feature>
<dbReference type="InterPro" id="IPR050846">
    <property type="entry name" value="TLCD"/>
</dbReference>
<feature type="region of interest" description="Disordered" evidence="5">
    <location>
        <begin position="456"/>
        <end position="504"/>
    </location>
</feature>
<dbReference type="PANTHER" id="PTHR13439:SF72">
    <property type="entry name" value="TLC DOMAIN-CONTAINING PROTEIN"/>
    <property type="match status" value="1"/>
</dbReference>
<evidence type="ECO:0000259" key="7">
    <source>
        <dbReference type="Pfam" id="PF03798"/>
    </source>
</evidence>
<dbReference type="STRING" id="401625.A0A0N7L937"/>
<evidence type="ECO:0000256" key="6">
    <source>
        <dbReference type="SAM" id="Phobius"/>
    </source>
</evidence>
<evidence type="ECO:0000313" key="9">
    <source>
        <dbReference type="Proteomes" id="UP000054845"/>
    </source>
</evidence>
<sequence>MVSIVPEGSLLRDESLHQAFYASLLIQHSLFHTLSATTFKGEGKDMLKKRAWILTTFNGLVMTLASLPFLFDLLLSGFDFHAVKHRRWLEEPASAFFVAYLLSDLGLGSIFYRKLINFSSGWAHHTAYTLLFAYWVHRGWALYAVMACVFELPTFIMGLASLVPQTRSNNAFTITFFITRVFFHFGLLCASVTAHGRATPGIDGSWGVANSIIATYPMHLWWGYKCIMSVRRRMKRRAAEKKERAPMLNEAGRRLSAARKEEGYFSGFGQLMNGLAPPDTSSALNTPAATPGSVTPPARAESPFGYTAPVALHAAGIGVRRASTASSSSEVSALSAPSTRRSIDGEASSSSLDVRPSPHSFRRHSMQGPPSALHENKSKQRLFTAPVPPIDAGPGAREPFLAIRSPAEAKDRARRLVADAVRKVWISAPNTWRAQFEAEAEAGARLRAAAAAAAATAKSNDEGAGRRASLGASEDSTSAEETDADAGVSGREDEDAMEQTRAQRARAAARRAIIRAVRRAINGKDADGLDEARLAGVSAGVLEDPSVDLDSVDGAARSRQQSLMEDATSRTINALDLQQLLKFVPPLPPDMTGKSFDVRPLEVEQVEGQRRKRWVNQLRRRMEVQRRGDDFVLW</sequence>
<dbReference type="GO" id="GO:0005783">
    <property type="term" value="C:endoplasmic reticulum"/>
    <property type="evidence" value="ECO:0007669"/>
    <property type="project" value="TreeGrafter"/>
</dbReference>
<dbReference type="InterPro" id="IPR006634">
    <property type="entry name" value="TLC-dom"/>
</dbReference>
<dbReference type="OrthoDB" id="341353at2759"/>
<dbReference type="PANTHER" id="PTHR13439">
    <property type="entry name" value="CT120 PROTEIN"/>
    <property type="match status" value="1"/>
</dbReference>
<protein>
    <submittedName>
        <fullName evidence="8">TRAM/LAG1/CLN8 homology domain</fullName>
    </submittedName>
</protein>
<evidence type="ECO:0000256" key="4">
    <source>
        <dbReference type="ARBA" id="ARBA00023136"/>
    </source>
</evidence>
<feature type="compositionally biased region" description="Polar residues" evidence="5">
    <location>
        <begin position="279"/>
        <end position="288"/>
    </location>
</feature>
<reference evidence="8 9" key="1">
    <citation type="submission" date="2014-09" db="EMBL/GenBank/DDBJ databases">
        <authorList>
            <person name="Magalhaes I.L.F."/>
            <person name="Oliveira U."/>
            <person name="Santos F.R."/>
            <person name="Vidigal T.H.D.A."/>
            <person name="Brescovit A.D."/>
            <person name="Santos A.J."/>
        </authorList>
    </citation>
    <scope>NUCLEOTIDE SEQUENCE [LARGE SCALE GENOMIC DNA]</scope>
</reference>
<dbReference type="EMBL" id="CCYA01000181">
    <property type="protein sequence ID" value="CEH12698.1"/>
    <property type="molecule type" value="Genomic_DNA"/>
</dbReference>
<keyword evidence="3 6" id="KW-1133">Transmembrane helix</keyword>
<feature type="compositionally biased region" description="Low complexity" evidence="5">
    <location>
        <begin position="322"/>
        <end position="338"/>
    </location>
</feature>
<feature type="domain" description="TLC" evidence="7">
    <location>
        <begin position="53"/>
        <end position="227"/>
    </location>
</feature>
<feature type="transmembrane region" description="Helical" evidence="6">
    <location>
        <begin position="142"/>
        <end position="162"/>
    </location>
</feature>
<evidence type="ECO:0000256" key="2">
    <source>
        <dbReference type="ARBA" id="ARBA00022692"/>
    </source>
</evidence>
<keyword evidence="2 6" id="KW-0812">Transmembrane</keyword>
<dbReference type="GO" id="GO:0016020">
    <property type="term" value="C:membrane"/>
    <property type="evidence" value="ECO:0007669"/>
    <property type="project" value="UniProtKB-SubCell"/>
</dbReference>
<keyword evidence="4 6" id="KW-0472">Membrane</keyword>
<keyword evidence="9" id="KW-1185">Reference proteome</keyword>
<dbReference type="GO" id="GO:0055088">
    <property type="term" value="P:lipid homeostasis"/>
    <property type="evidence" value="ECO:0007669"/>
    <property type="project" value="TreeGrafter"/>
</dbReference>
<dbReference type="Proteomes" id="UP000054845">
    <property type="component" value="Unassembled WGS sequence"/>
</dbReference>
<accession>A0A0N7L937</accession>
<evidence type="ECO:0000256" key="3">
    <source>
        <dbReference type="ARBA" id="ARBA00022989"/>
    </source>
</evidence>
<feature type="transmembrane region" description="Helical" evidence="6">
    <location>
        <begin position="206"/>
        <end position="227"/>
    </location>
</feature>